<evidence type="ECO:0000256" key="4">
    <source>
        <dbReference type="ARBA" id="ARBA00022801"/>
    </source>
</evidence>
<dbReference type="PANTHER" id="PTHR35333:SF3">
    <property type="entry name" value="BETA-LACTAMASE-TYPE TRANSPEPTIDASE FOLD CONTAINING PROTEIN"/>
    <property type="match status" value="1"/>
</dbReference>
<dbReference type="PANTHER" id="PTHR35333">
    <property type="entry name" value="BETA-LACTAMASE"/>
    <property type="match status" value="1"/>
</dbReference>
<evidence type="ECO:0000256" key="5">
    <source>
        <dbReference type="ARBA" id="ARBA00023251"/>
    </source>
</evidence>
<comment type="caution">
    <text evidence="9">The sequence shown here is derived from an EMBL/GenBank/DDBJ whole genome shotgun (WGS) entry which is preliminary data.</text>
</comment>
<dbReference type="EMBL" id="JAILXK010000001">
    <property type="protein sequence ID" value="MBY4636399.1"/>
    <property type="molecule type" value="Genomic_DNA"/>
</dbReference>
<evidence type="ECO:0000256" key="7">
    <source>
        <dbReference type="SAM" id="SignalP"/>
    </source>
</evidence>
<dbReference type="PROSITE" id="PS51318">
    <property type="entry name" value="TAT"/>
    <property type="match status" value="1"/>
</dbReference>
<dbReference type="PROSITE" id="PS51257">
    <property type="entry name" value="PROKAR_LIPOPROTEIN"/>
    <property type="match status" value="1"/>
</dbReference>
<dbReference type="Pfam" id="PF13354">
    <property type="entry name" value="Beta-lactamase2"/>
    <property type="match status" value="1"/>
</dbReference>
<dbReference type="PROSITE" id="PS00146">
    <property type="entry name" value="BETA_LACTAMASE_A"/>
    <property type="match status" value="1"/>
</dbReference>
<name>A0ABS7MBP1_9SPHN</name>
<feature type="domain" description="Beta-lactamase class A catalytic" evidence="8">
    <location>
        <begin position="58"/>
        <end position="279"/>
    </location>
</feature>
<dbReference type="NCBIfam" id="NF033103">
    <property type="entry name" value="bla_class_A"/>
    <property type="match status" value="1"/>
</dbReference>
<proteinExistence type="inferred from homology"/>
<dbReference type="InterPro" id="IPR012338">
    <property type="entry name" value="Beta-lactam/transpept-like"/>
</dbReference>
<dbReference type="InterPro" id="IPR000871">
    <property type="entry name" value="Beta-lactam_class-A"/>
</dbReference>
<keyword evidence="5 6" id="KW-0046">Antibiotic resistance</keyword>
<accession>A0ABS7MBP1</accession>
<comment type="similarity">
    <text evidence="2 6">Belongs to the class-A beta-lactamase family.</text>
</comment>
<keyword evidence="7" id="KW-0732">Signal</keyword>
<dbReference type="InterPro" id="IPR045155">
    <property type="entry name" value="Beta-lactam_cat"/>
</dbReference>
<evidence type="ECO:0000256" key="1">
    <source>
        <dbReference type="ARBA" id="ARBA00001526"/>
    </source>
</evidence>
<evidence type="ECO:0000259" key="8">
    <source>
        <dbReference type="Pfam" id="PF13354"/>
    </source>
</evidence>
<dbReference type="SUPFAM" id="SSF56601">
    <property type="entry name" value="beta-lactamase/transpeptidase-like"/>
    <property type="match status" value="1"/>
</dbReference>
<dbReference type="Proteomes" id="UP001166571">
    <property type="component" value="Unassembled WGS sequence"/>
</dbReference>
<evidence type="ECO:0000313" key="10">
    <source>
        <dbReference type="Proteomes" id="UP001166571"/>
    </source>
</evidence>
<organism evidence="9 10">
    <name type="scientific">Sphingopyxis jiangsuensis</name>
    <dbReference type="NCBI Taxonomy" id="2871171"/>
    <lineage>
        <taxon>Bacteria</taxon>
        <taxon>Pseudomonadati</taxon>
        <taxon>Pseudomonadota</taxon>
        <taxon>Alphaproteobacteria</taxon>
        <taxon>Sphingomonadales</taxon>
        <taxon>Sphingomonadaceae</taxon>
        <taxon>Sphingopyxis</taxon>
    </lineage>
</organism>
<dbReference type="Gene3D" id="3.40.710.10">
    <property type="entry name" value="DD-peptidase/beta-lactamase superfamily"/>
    <property type="match status" value="1"/>
</dbReference>
<evidence type="ECO:0000313" key="9">
    <source>
        <dbReference type="EMBL" id="MBY4636399.1"/>
    </source>
</evidence>
<evidence type="ECO:0000256" key="6">
    <source>
        <dbReference type="RuleBase" id="RU361140"/>
    </source>
</evidence>
<feature type="chain" id="PRO_5046465715" description="Beta-lactamase" evidence="7">
    <location>
        <begin position="27"/>
        <end position="311"/>
    </location>
</feature>
<gene>
    <name evidence="9" type="primary">bla</name>
    <name evidence="9" type="ORF">K5P26_04495</name>
</gene>
<keyword evidence="10" id="KW-1185">Reference proteome</keyword>
<feature type="signal peptide" evidence="7">
    <location>
        <begin position="1"/>
        <end position="26"/>
    </location>
</feature>
<dbReference type="EC" id="3.5.2.6" evidence="3 6"/>
<dbReference type="InterPro" id="IPR023650">
    <property type="entry name" value="Beta-lactam_class-A_AS"/>
</dbReference>
<dbReference type="PRINTS" id="PR00118">
    <property type="entry name" value="BLACTAMASEA"/>
</dbReference>
<keyword evidence="4 6" id="KW-0378">Hydrolase</keyword>
<sequence>MTSAYSRRRLLSMMPVAGVGAWALLAGCKADAGSAPKSADATADRLAALEKRAGGRLGVAFLDSATGRTASHRGGERFAMCSTFKWPLSAVILKAIEGGKLMLDQPVPYGASDLLEFAPVTRANVATGSMTVAELMEATITTSDNTAANLLLGLVGGPAGATRQFRAWGDAVTRLDRLEPEMNDVVAGDERDTTSPTAMAGLLRATLVGDALSPTSRALLIDWGVATETGYKRLRAGLPSDWRSGDKTGTGVSADRISKYNDIAITYPPKGPPILITAYYESPVISSQKMRDEDQAVLAEVGRIAAEWAAG</sequence>
<reference evidence="9" key="1">
    <citation type="submission" date="2021-08" db="EMBL/GenBank/DDBJ databases">
        <title>Sphingopyxis panaciterrulae sp. nov., isolated from the surface water of the Yellow Sea.</title>
        <authorList>
            <person name="Gao Z."/>
            <person name="Zhang D."/>
            <person name="Zhang A."/>
        </authorList>
    </citation>
    <scope>NUCLEOTIDE SEQUENCE</scope>
    <source>
        <strain evidence="9">XHP0097</strain>
    </source>
</reference>
<dbReference type="RefSeq" id="WP_222135880.1">
    <property type="nucleotide sequence ID" value="NZ_JAILXK010000001.1"/>
</dbReference>
<comment type="catalytic activity">
    <reaction evidence="1 6">
        <text>a beta-lactam + H2O = a substituted beta-amino acid</text>
        <dbReference type="Rhea" id="RHEA:20401"/>
        <dbReference type="ChEBI" id="CHEBI:15377"/>
        <dbReference type="ChEBI" id="CHEBI:35627"/>
        <dbReference type="ChEBI" id="CHEBI:140347"/>
        <dbReference type="EC" id="3.5.2.6"/>
    </reaction>
</comment>
<protein>
    <recommendedName>
        <fullName evidence="3 6">Beta-lactamase</fullName>
        <ecNumber evidence="3 6">3.5.2.6</ecNumber>
    </recommendedName>
</protein>
<evidence type="ECO:0000256" key="2">
    <source>
        <dbReference type="ARBA" id="ARBA00009009"/>
    </source>
</evidence>
<dbReference type="InterPro" id="IPR006311">
    <property type="entry name" value="TAT_signal"/>
</dbReference>
<evidence type="ECO:0000256" key="3">
    <source>
        <dbReference type="ARBA" id="ARBA00012865"/>
    </source>
</evidence>